<dbReference type="Proteomes" id="UP000002258">
    <property type="component" value="Chromosome 5"/>
</dbReference>
<feature type="domain" description="T-SNARE coiled-coil homology" evidence="2">
    <location>
        <begin position="253"/>
        <end position="315"/>
    </location>
</feature>
<dbReference type="SUPFAM" id="SSF64268">
    <property type="entry name" value="PX domain"/>
    <property type="match status" value="1"/>
</dbReference>
<dbReference type="FunCoup" id="A3LUQ5">
    <property type="interactions" value="158"/>
</dbReference>
<accession>A3LUQ5</accession>
<dbReference type="HOGENOM" id="CLU_033748_1_0_1"/>
<dbReference type="eggNOG" id="KOG3202">
    <property type="taxonomic scope" value="Eukaryota"/>
</dbReference>
<dbReference type="PROSITE" id="PS50195">
    <property type="entry name" value="PX"/>
    <property type="match status" value="1"/>
</dbReference>
<dbReference type="CDD" id="cd06897">
    <property type="entry name" value="PX_SNARE"/>
    <property type="match status" value="1"/>
</dbReference>
<dbReference type="SMART" id="SM00312">
    <property type="entry name" value="PX"/>
    <property type="match status" value="1"/>
</dbReference>
<dbReference type="InterPro" id="IPR001683">
    <property type="entry name" value="PX_dom"/>
</dbReference>
<feature type="domain" description="PX" evidence="3">
    <location>
        <begin position="1"/>
        <end position="113"/>
    </location>
</feature>
<dbReference type="AlphaFoldDB" id="A3LUQ5"/>
<dbReference type="InterPro" id="IPR036871">
    <property type="entry name" value="PX_dom_sf"/>
</dbReference>
<dbReference type="OrthoDB" id="428895at2759"/>
<dbReference type="RefSeq" id="XP_001384660.2">
    <property type="nucleotide sequence ID" value="XM_001384623.1"/>
</dbReference>
<dbReference type="InParanoid" id="A3LUQ5"/>
<dbReference type="Gene3D" id="3.30.1520.10">
    <property type="entry name" value="Phox-like domain"/>
    <property type="match status" value="1"/>
</dbReference>
<dbReference type="SMART" id="SM00397">
    <property type="entry name" value="t_SNARE"/>
    <property type="match status" value="1"/>
</dbReference>
<evidence type="ECO:0000256" key="1">
    <source>
        <dbReference type="SAM" id="Coils"/>
    </source>
</evidence>
<sequence length="316" mass="36263">MSEIISIPTTSTHGGATYYHVAIKLPLRSLTVQRRYSEFEDLVNGLCDNLGINVKDFPYELPSKRINWFKSNTQNIISERKAELSRFLNQAIRDSTIQNSALLHKFLSLPVNFRFNSNLFNNNVNESTHSSVLSLDEGSIDESNWLEVLRVLRFSIQDSDVSANNAKIGDKIQIRDKINKLFQPCFVKLLSTLNGKLKKELPTDEFSRRQALLKEIQANLQHLVSTSRRVLGGPKETKDTVGLSNQDLLQQQVQIHRQQDQEVEQLRMIISRQRQIGEMINAEVEEQNAMLDQFNEEVERASDKVQSARNRARNIL</sequence>
<organism evidence="4 5">
    <name type="scientific">Scheffersomyces stipitis (strain ATCC 58785 / CBS 6054 / NBRC 10063 / NRRL Y-11545)</name>
    <name type="common">Yeast</name>
    <name type="synonym">Pichia stipitis</name>
    <dbReference type="NCBI Taxonomy" id="322104"/>
    <lineage>
        <taxon>Eukaryota</taxon>
        <taxon>Fungi</taxon>
        <taxon>Dikarya</taxon>
        <taxon>Ascomycota</taxon>
        <taxon>Saccharomycotina</taxon>
        <taxon>Pichiomycetes</taxon>
        <taxon>Debaryomycetaceae</taxon>
        <taxon>Scheffersomyces</taxon>
    </lineage>
</organism>
<dbReference type="Pfam" id="PF00787">
    <property type="entry name" value="PX"/>
    <property type="match status" value="1"/>
</dbReference>
<dbReference type="STRING" id="322104.A3LUQ5"/>
<evidence type="ECO:0000259" key="3">
    <source>
        <dbReference type="PROSITE" id="PS50195"/>
    </source>
</evidence>
<dbReference type="InterPro" id="IPR000727">
    <property type="entry name" value="T_SNARE_dom"/>
</dbReference>
<feature type="coiled-coil region" evidence="1">
    <location>
        <begin position="284"/>
        <end position="311"/>
    </location>
</feature>
<dbReference type="OMA" id="QASVRSW"/>
<dbReference type="Gene3D" id="1.20.5.110">
    <property type="match status" value="1"/>
</dbReference>
<proteinExistence type="predicted"/>
<dbReference type="KEGG" id="pic:PICST_47055"/>
<dbReference type="PROSITE" id="PS50192">
    <property type="entry name" value="T_SNARE"/>
    <property type="match status" value="1"/>
</dbReference>
<dbReference type="SUPFAM" id="SSF58038">
    <property type="entry name" value="SNARE fusion complex"/>
    <property type="match status" value="1"/>
</dbReference>
<name>A3LUQ5_PICST</name>
<evidence type="ECO:0000313" key="4">
    <source>
        <dbReference type="EMBL" id="ABN66631.2"/>
    </source>
</evidence>
<evidence type="ECO:0000313" key="5">
    <source>
        <dbReference type="Proteomes" id="UP000002258"/>
    </source>
</evidence>
<keyword evidence="5" id="KW-1185">Reference proteome</keyword>
<dbReference type="CDD" id="cd15858">
    <property type="entry name" value="SNARE_VAM7"/>
    <property type="match status" value="1"/>
</dbReference>
<gene>
    <name evidence="4" type="ORF">PICST_47055</name>
</gene>
<protein>
    <submittedName>
        <fullName evidence="4">Uncharacterized protein</fullName>
    </submittedName>
</protein>
<dbReference type="EMBL" id="CP000499">
    <property type="protein sequence ID" value="ABN66631.2"/>
    <property type="molecule type" value="Genomic_DNA"/>
</dbReference>
<dbReference type="GeneID" id="4839195"/>
<evidence type="ECO:0000259" key="2">
    <source>
        <dbReference type="PROSITE" id="PS50192"/>
    </source>
</evidence>
<reference evidence="4 5" key="1">
    <citation type="journal article" date="2007" name="Nat. Biotechnol.">
        <title>Genome sequence of the lignocellulose-bioconverting and xylose-fermenting yeast Pichia stipitis.</title>
        <authorList>
            <person name="Jeffries T.W."/>
            <person name="Grigoriev I.V."/>
            <person name="Grimwood J."/>
            <person name="Laplaza J.M."/>
            <person name="Aerts A."/>
            <person name="Salamov A."/>
            <person name="Schmutz J."/>
            <person name="Lindquist E."/>
            <person name="Dehal P."/>
            <person name="Shapiro H."/>
            <person name="Jin Y.S."/>
            <person name="Passoth V."/>
            <person name="Richardson P.M."/>
        </authorList>
    </citation>
    <scope>NUCLEOTIDE SEQUENCE [LARGE SCALE GENOMIC DNA]</scope>
    <source>
        <strain evidence="5">ATCC 58785 / CBS 6054 / NBRC 10063 / NRRL Y-11545</strain>
    </source>
</reference>
<dbReference type="GO" id="GO:0035091">
    <property type="term" value="F:phosphatidylinositol binding"/>
    <property type="evidence" value="ECO:0007669"/>
    <property type="project" value="InterPro"/>
</dbReference>
<keyword evidence="1" id="KW-0175">Coiled coil</keyword>